<feature type="compositionally biased region" description="Basic and acidic residues" evidence="1">
    <location>
        <begin position="215"/>
        <end position="224"/>
    </location>
</feature>
<organism evidence="2 3">
    <name type="scientific">Synaphobranchus kaupii</name>
    <name type="common">Kaup's arrowtooth eel</name>
    <dbReference type="NCBI Taxonomy" id="118154"/>
    <lineage>
        <taxon>Eukaryota</taxon>
        <taxon>Metazoa</taxon>
        <taxon>Chordata</taxon>
        <taxon>Craniata</taxon>
        <taxon>Vertebrata</taxon>
        <taxon>Euteleostomi</taxon>
        <taxon>Actinopterygii</taxon>
        <taxon>Neopterygii</taxon>
        <taxon>Teleostei</taxon>
        <taxon>Anguilliformes</taxon>
        <taxon>Synaphobranchidae</taxon>
        <taxon>Synaphobranchus</taxon>
    </lineage>
</organism>
<dbReference type="InterPro" id="IPR052852">
    <property type="entry name" value="SSU_Processome_Comp"/>
</dbReference>
<sequence>MNRKPDVDGGGDSDHTFLDDVLNRLYDFGDRTQDRRKKKLLKSKKRKSNEEMEYTSDSGHATTDGVRECTTSPEQNFAVAPAPVPESCKVGNTTLAIKIPAPVEIVIFQNPSKKKKTKKTLTPEMKPPPAEEKKKVDHKDLSLEKARLEVHRFGITGYQKEQQRVFEQERAIMLGATPPKKEYVNYKVYQQMIKDKKLKAKEEPKLDNKKKKNRESKERGEKRKSSSSSLPTGQVGRF</sequence>
<evidence type="ECO:0000256" key="1">
    <source>
        <dbReference type="SAM" id="MobiDB-lite"/>
    </source>
</evidence>
<dbReference type="InterPro" id="IPR027973">
    <property type="entry name" value="FSAF1-like"/>
</dbReference>
<accession>A0A9Q1IUS6</accession>
<feature type="region of interest" description="Disordered" evidence="1">
    <location>
        <begin position="112"/>
        <end position="139"/>
    </location>
</feature>
<dbReference type="Pfam" id="PF15375">
    <property type="entry name" value="FSAF1"/>
    <property type="match status" value="1"/>
</dbReference>
<evidence type="ECO:0000313" key="2">
    <source>
        <dbReference type="EMBL" id="KAJ8355867.1"/>
    </source>
</evidence>
<feature type="compositionally biased region" description="Basic residues" evidence="1">
    <location>
        <begin position="34"/>
        <end position="47"/>
    </location>
</feature>
<name>A0A9Q1IUS6_SYNKA</name>
<dbReference type="OrthoDB" id="10067479at2759"/>
<dbReference type="PANTHER" id="PTHR28366:SF1">
    <property type="entry name" value="CHROMOSOME 1 OPEN READING FRAME 131"/>
    <property type="match status" value="1"/>
</dbReference>
<dbReference type="PANTHER" id="PTHR28366">
    <property type="entry name" value="CHROMOSOME 1 OPEN READING FRAME 131"/>
    <property type="match status" value="1"/>
</dbReference>
<feature type="compositionally biased region" description="Basic and acidic residues" evidence="1">
    <location>
        <begin position="129"/>
        <end position="139"/>
    </location>
</feature>
<feature type="region of interest" description="Disordered" evidence="1">
    <location>
        <begin position="32"/>
        <end position="68"/>
    </location>
</feature>
<feature type="region of interest" description="Disordered" evidence="1">
    <location>
        <begin position="197"/>
        <end position="238"/>
    </location>
</feature>
<proteinExistence type="predicted"/>
<gene>
    <name evidence="2" type="ORF">SKAU_G00186610</name>
</gene>
<dbReference type="AlphaFoldDB" id="A0A9Q1IUS6"/>
<dbReference type="EMBL" id="JAINUF010000006">
    <property type="protein sequence ID" value="KAJ8355867.1"/>
    <property type="molecule type" value="Genomic_DNA"/>
</dbReference>
<protein>
    <submittedName>
        <fullName evidence="2">Uncharacterized protein</fullName>
    </submittedName>
</protein>
<dbReference type="Proteomes" id="UP001152622">
    <property type="component" value="Chromosome 6"/>
</dbReference>
<keyword evidence="3" id="KW-1185">Reference proteome</keyword>
<evidence type="ECO:0000313" key="3">
    <source>
        <dbReference type="Proteomes" id="UP001152622"/>
    </source>
</evidence>
<comment type="caution">
    <text evidence="2">The sequence shown here is derived from an EMBL/GenBank/DDBJ whole genome shotgun (WGS) entry which is preliminary data.</text>
</comment>
<reference evidence="2" key="1">
    <citation type="journal article" date="2023" name="Science">
        <title>Genome structures resolve the early diversification of teleost fishes.</title>
        <authorList>
            <person name="Parey E."/>
            <person name="Louis A."/>
            <person name="Montfort J."/>
            <person name="Bouchez O."/>
            <person name="Roques C."/>
            <person name="Iampietro C."/>
            <person name="Lluch J."/>
            <person name="Castinel A."/>
            <person name="Donnadieu C."/>
            <person name="Desvignes T."/>
            <person name="Floi Bucao C."/>
            <person name="Jouanno E."/>
            <person name="Wen M."/>
            <person name="Mejri S."/>
            <person name="Dirks R."/>
            <person name="Jansen H."/>
            <person name="Henkel C."/>
            <person name="Chen W.J."/>
            <person name="Zahm M."/>
            <person name="Cabau C."/>
            <person name="Klopp C."/>
            <person name="Thompson A.W."/>
            <person name="Robinson-Rechavi M."/>
            <person name="Braasch I."/>
            <person name="Lecointre G."/>
            <person name="Bobe J."/>
            <person name="Postlethwait J.H."/>
            <person name="Berthelot C."/>
            <person name="Roest Crollius H."/>
            <person name="Guiguen Y."/>
        </authorList>
    </citation>
    <scope>NUCLEOTIDE SEQUENCE</scope>
    <source>
        <strain evidence="2">WJC10195</strain>
    </source>
</reference>